<evidence type="ECO:0000313" key="1">
    <source>
        <dbReference type="EMBL" id="KAJ7077002.1"/>
    </source>
</evidence>
<proteinExistence type="predicted"/>
<dbReference type="EMBL" id="JARJCN010000076">
    <property type="protein sequence ID" value="KAJ7077002.1"/>
    <property type="molecule type" value="Genomic_DNA"/>
</dbReference>
<reference evidence="1" key="1">
    <citation type="submission" date="2023-03" db="EMBL/GenBank/DDBJ databases">
        <title>Massive genome expansion in bonnet fungi (Mycena s.s.) driven by repeated elements and novel gene families across ecological guilds.</title>
        <authorList>
            <consortium name="Lawrence Berkeley National Laboratory"/>
            <person name="Harder C.B."/>
            <person name="Miyauchi S."/>
            <person name="Viragh M."/>
            <person name="Kuo A."/>
            <person name="Thoen E."/>
            <person name="Andreopoulos B."/>
            <person name="Lu D."/>
            <person name="Skrede I."/>
            <person name="Drula E."/>
            <person name="Henrissat B."/>
            <person name="Morin E."/>
            <person name="Kohler A."/>
            <person name="Barry K."/>
            <person name="LaButti K."/>
            <person name="Morin E."/>
            <person name="Salamov A."/>
            <person name="Lipzen A."/>
            <person name="Mereny Z."/>
            <person name="Hegedus B."/>
            <person name="Baldrian P."/>
            <person name="Stursova M."/>
            <person name="Weitz H."/>
            <person name="Taylor A."/>
            <person name="Grigoriev I.V."/>
            <person name="Nagy L.G."/>
            <person name="Martin F."/>
            <person name="Kauserud H."/>
        </authorList>
    </citation>
    <scope>NUCLEOTIDE SEQUENCE</scope>
    <source>
        <strain evidence="1">CBHHK173m</strain>
    </source>
</reference>
<dbReference type="AlphaFoldDB" id="A0AAD6TUT8"/>
<sequence length="152" mass="17418">MRAQTQTAPLADWAFLAPSSTCSLIQLCAGVVCRLSILITFQGDRRPGERWSVLRTRPPLTALAGDSRGYPHIRTCYTDARWRPRYRRTPRWYPYYRRTPGSGGFFLVCQRSRSGIEVNWRADLTGVKSTEPLHRFACLHRPSSAFFSFTTT</sequence>
<name>A0AAD6TUT8_9AGAR</name>
<comment type="caution">
    <text evidence="1">The sequence shown here is derived from an EMBL/GenBank/DDBJ whole genome shotgun (WGS) entry which is preliminary data.</text>
</comment>
<protein>
    <submittedName>
        <fullName evidence="1">Uncharacterized protein</fullName>
    </submittedName>
</protein>
<gene>
    <name evidence="1" type="ORF">B0H15DRAFT_571486</name>
</gene>
<accession>A0AAD6TUT8</accession>
<dbReference type="Proteomes" id="UP001222325">
    <property type="component" value="Unassembled WGS sequence"/>
</dbReference>
<organism evidence="1 2">
    <name type="scientific">Mycena belliarum</name>
    <dbReference type="NCBI Taxonomy" id="1033014"/>
    <lineage>
        <taxon>Eukaryota</taxon>
        <taxon>Fungi</taxon>
        <taxon>Dikarya</taxon>
        <taxon>Basidiomycota</taxon>
        <taxon>Agaricomycotina</taxon>
        <taxon>Agaricomycetes</taxon>
        <taxon>Agaricomycetidae</taxon>
        <taxon>Agaricales</taxon>
        <taxon>Marasmiineae</taxon>
        <taxon>Mycenaceae</taxon>
        <taxon>Mycena</taxon>
    </lineage>
</organism>
<keyword evidence="2" id="KW-1185">Reference proteome</keyword>
<evidence type="ECO:0000313" key="2">
    <source>
        <dbReference type="Proteomes" id="UP001222325"/>
    </source>
</evidence>